<name>I9RDN5_HELPX</name>
<dbReference type="PATRIC" id="fig|992034.3.peg.983"/>
<reference evidence="1 2" key="1">
    <citation type="submission" date="2012-04" db="EMBL/GenBank/DDBJ databases">
        <title>Genome sequence of Helicobacter pylori Hp A-9.</title>
        <authorList>
            <person name="Blanchard T.G."/>
            <person name="Czinn S.J."/>
            <person name="McCracken C."/>
            <person name="Abolude K."/>
            <person name="Maroo A."/>
            <person name="Santana-Cruz I."/>
            <person name="Tallon L.J."/>
            <person name="Ficke F.W.F."/>
        </authorList>
    </citation>
    <scope>NUCLEOTIDE SEQUENCE [LARGE SCALE GENOMIC DNA]</scope>
    <source>
        <strain evidence="1 2">Hp A-9</strain>
    </source>
</reference>
<accession>I9RDN5</accession>
<evidence type="ECO:0000313" key="2">
    <source>
        <dbReference type="Proteomes" id="UP000005483"/>
    </source>
</evidence>
<organism evidence="1 2">
    <name type="scientific">Helicobacter pylori Hp A-9</name>
    <dbReference type="NCBI Taxonomy" id="992034"/>
    <lineage>
        <taxon>Bacteria</taxon>
        <taxon>Pseudomonadati</taxon>
        <taxon>Campylobacterota</taxon>
        <taxon>Epsilonproteobacteria</taxon>
        <taxon>Campylobacterales</taxon>
        <taxon>Helicobacteraceae</taxon>
        <taxon>Helicobacter</taxon>
    </lineage>
</organism>
<dbReference type="AlphaFoldDB" id="I9RDN5"/>
<dbReference type="EMBL" id="AKOC01000012">
    <property type="protein sequence ID" value="EJB43104.1"/>
    <property type="molecule type" value="Genomic_DNA"/>
</dbReference>
<dbReference type="Pfam" id="PF16707">
    <property type="entry name" value="CagS"/>
    <property type="match status" value="1"/>
</dbReference>
<dbReference type="InterPro" id="IPR038306">
    <property type="entry name" value="CagS_sf"/>
</dbReference>
<evidence type="ECO:0000313" key="1">
    <source>
        <dbReference type="EMBL" id="EJB43104.1"/>
    </source>
</evidence>
<dbReference type="Proteomes" id="UP000005483">
    <property type="component" value="Unassembled WGS sequence"/>
</dbReference>
<gene>
    <name evidence="1" type="primary">cag13</name>
    <name evidence="1" type="ORF">HPHPA9_1027</name>
</gene>
<dbReference type="Gene3D" id="1.20.120.1140">
    <property type="entry name" value="CAG pathogenicity island protein 13, CagS"/>
    <property type="match status" value="1"/>
</dbReference>
<protein>
    <submittedName>
        <fullName evidence="1">Cag13</fullName>
    </submittedName>
</protein>
<comment type="caution">
    <text evidence="1">The sequence shown here is derived from an EMBL/GenBank/DDBJ whole genome shotgun (WGS) entry which is preliminary data.</text>
</comment>
<sequence length="189" mass="22479">MIANSKDKKEKLIESLQENELLNTDEKKKIIDQIKTMHDFFKQMHTNKGALDKILRNYMKDYRAVIKSIGVDKFKKVYQLLESETMELLHAIAKNPNFLFSKFDRSILGIFLPFFSKPVMFKMSIREMDSQIELYGTKLPLLKLFVMTDEEMNFYANLKTIEQYNDYVRDLLMKFDLEKYMKEKGVQNA</sequence>
<proteinExistence type="predicted"/>
<dbReference type="InterPro" id="IPR032020">
    <property type="entry name" value="CagS"/>
</dbReference>